<dbReference type="InterPro" id="IPR016167">
    <property type="entry name" value="FAD-bd_PCMH_sub1"/>
</dbReference>
<dbReference type="Pfam" id="PF01565">
    <property type="entry name" value="FAD_binding_4"/>
    <property type="match status" value="1"/>
</dbReference>
<evidence type="ECO:0000313" key="6">
    <source>
        <dbReference type="Proteomes" id="UP001073227"/>
    </source>
</evidence>
<dbReference type="EMBL" id="JAOVZR010000001">
    <property type="protein sequence ID" value="MCY0149654.1"/>
    <property type="molecule type" value="Genomic_DNA"/>
</dbReference>
<dbReference type="SUPFAM" id="SSF56176">
    <property type="entry name" value="FAD-binding/transporter-associated domain-like"/>
    <property type="match status" value="1"/>
</dbReference>
<evidence type="ECO:0000313" key="5">
    <source>
        <dbReference type="EMBL" id="MCY0149654.1"/>
    </source>
</evidence>
<evidence type="ECO:0000256" key="1">
    <source>
        <dbReference type="ARBA" id="ARBA00008000"/>
    </source>
</evidence>
<dbReference type="InterPro" id="IPR004113">
    <property type="entry name" value="FAD-bd_oxidored_4_C"/>
</dbReference>
<dbReference type="Gene3D" id="1.10.45.10">
    <property type="entry name" value="Vanillyl-alcohol Oxidase, Chain A, domain 4"/>
    <property type="match status" value="1"/>
</dbReference>
<dbReference type="PANTHER" id="PTHR43716:SF2">
    <property type="entry name" value="BLL6224 PROTEIN"/>
    <property type="match status" value="1"/>
</dbReference>
<dbReference type="InterPro" id="IPR036318">
    <property type="entry name" value="FAD-bd_PCMH-like_sf"/>
</dbReference>
<dbReference type="InterPro" id="IPR006094">
    <property type="entry name" value="Oxid_FAD_bind_N"/>
</dbReference>
<evidence type="ECO:0000256" key="2">
    <source>
        <dbReference type="ARBA" id="ARBA00022630"/>
    </source>
</evidence>
<dbReference type="InterPro" id="IPR016164">
    <property type="entry name" value="FAD-linked_Oxase-like_C"/>
</dbReference>
<protein>
    <submittedName>
        <fullName evidence="5">FAD-binding oxidoreductase</fullName>
    </submittedName>
</protein>
<keyword evidence="2" id="KW-0285">Flavoprotein</keyword>
<reference evidence="5" key="1">
    <citation type="submission" date="2022-10" db="EMBL/GenBank/DDBJ databases">
        <title>Hoeflea sp. G2-23, isolated from marine algae.</title>
        <authorList>
            <person name="Kristyanto S."/>
            <person name="Kim J.M."/>
            <person name="Jeon C.O."/>
        </authorList>
    </citation>
    <scope>NUCLEOTIDE SEQUENCE</scope>
    <source>
        <strain evidence="5">G2-23</strain>
    </source>
</reference>
<evidence type="ECO:0000259" key="4">
    <source>
        <dbReference type="PROSITE" id="PS51387"/>
    </source>
</evidence>
<dbReference type="PROSITE" id="PS51387">
    <property type="entry name" value="FAD_PCMH"/>
    <property type="match status" value="1"/>
</dbReference>
<dbReference type="Gene3D" id="3.30.70.2740">
    <property type="match status" value="1"/>
</dbReference>
<organism evidence="5 6">
    <name type="scientific">Hoeflea algicola</name>
    <dbReference type="NCBI Taxonomy" id="2983763"/>
    <lineage>
        <taxon>Bacteria</taxon>
        <taxon>Pseudomonadati</taxon>
        <taxon>Pseudomonadota</taxon>
        <taxon>Alphaproteobacteria</taxon>
        <taxon>Hyphomicrobiales</taxon>
        <taxon>Rhizobiaceae</taxon>
        <taxon>Hoeflea</taxon>
    </lineage>
</organism>
<sequence length="482" mass="52365">MKKSKEFAEALTSSFAPAAYVLNETERRPYEIDWRKLVDQPAEAVLFPSTTQEVSDMVKLCQKHKLAIVPQGGRTGLVAGAVPVQGIPQVIINTRRLNQIRNIDAINNTVELESGVILQTAQEAATAIDRTFPLSLASEGSCQIGGTIATNAGGIHVLSYGSMREQVLGLEVVLPDGRIWNGLRRLRKENIGMDIKQLFIGSEGTMGIITAAAIRLLPRPKKTLTMLAAVKAPDFALETFVRIQNLCGADLTSCEYFTAEGLKLLIDHIPQTALPFTDNHPAYVLLEVMSLDSSADLFARLEPVLETLLADKVVNDMVVAQSENQRLALWKLREGISEAEKAAGGALKHDIAVPISVIPSFIEAVSSEIMRIAPGYKLNVFGHLGDGNLHVNIVPPEGVSLSDLYSGSNPITSCVEKNAMKAGGTFSAEHGIGQLRVSSLMDYHDSVELDLMRTIKKAIDPSWMINPGKVLSHANQTHARHR</sequence>
<dbReference type="InterPro" id="IPR051264">
    <property type="entry name" value="FAD-oxidored/transferase_4"/>
</dbReference>
<accession>A0ABT3ZD38</accession>
<dbReference type="Gene3D" id="3.30.70.2190">
    <property type="match status" value="1"/>
</dbReference>
<gene>
    <name evidence="5" type="ORF">OEG84_18555</name>
</gene>
<dbReference type="RefSeq" id="WP_267655101.1">
    <property type="nucleotide sequence ID" value="NZ_JAOVZR010000001.1"/>
</dbReference>
<keyword evidence="6" id="KW-1185">Reference proteome</keyword>
<dbReference type="Proteomes" id="UP001073227">
    <property type="component" value="Unassembled WGS sequence"/>
</dbReference>
<dbReference type="PANTHER" id="PTHR43716">
    <property type="entry name" value="D-2-HYDROXYGLUTARATE DEHYDROGENASE, MITOCHONDRIAL"/>
    <property type="match status" value="1"/>
</dbReference>
<comment type="similarity">
    <text evidence="1">Belongs to the FAD-binding oxidoreductase/transferase type 4 family.</text>
</comment>
<dbReference type="Pfam" id="PF02913">
    <property type="entry name" value="FAD-oxidase_C"/>
    <property type="match status" value="1"/>
</dbReference>
<proteinExistence type="inferred from homology"/>
<comment type="caution">
    <text evidence="5">The sequence shown here is derived from an EMBL/GenBank/DDBJ whole genome shotgun (WGS) entry which is preliminary data.</text>
</comment>
<evidence type="ECO:0000256" key="3">
    <source>
        <dbReference type="ARBA" id="ARBA00022827"/>
    </source>
</evidence>
<keyword evidence="3" id="KW-0274">FAD</keyword>
<dbReference type="InterPro" id="IPR016169">
    <property type="entry name" value="FAD-bd_PCMH_sub2"/>
</dbReference>
<dbReference type="Gene3D" id="3.30.465.10">
    <property type="match status" value="1"/>
</dbReference>
<dbReference type="InterPro" id="IPR016166">
    <property type="entry name" value="FAD-bd_PCMH"/>
</dbReference>
<feature type="domain" description="FAD-binding PCMH-type" evidence="4">
    <location>
        <begin position="37"/>
        <end position="219"/>
    </location>
</feature>
<dbReference type="SUPFAM" id="SSF55103">
    <property type="entry name" value="FAD-linked oxidases, C-terminal domain"/>
    <property type="match status" value="1"/>
</dbReference>
<dbReference type="InterPro" id="IPR016171">
    <property type="entry name" value="Vanillyl_alc_oxidase_C-sub2"/>
</dbReference>
<name>A0ABT3ZD38_9HYPH</name>
<dbReference type="Gene3D" id="3.30.43.10">
    <property type="entry name" value="Uridine Diphospho-n-acetylenolpyruvylglucosamine Reductase, domain 2"/>
    <property type="match status" value="1"/>
</dbReference>